<dbReference type="Gene3D" id="1.20.1070.10">
    <property type="entry name" value="Rhodopsin 7-helix transmembrane proteins"/>
    <property type="match status" value="1"/>
</dbReference>
<keyword evidence="2 8" id="KW-0812">Transmembrane</keyword>
<feature type="domain" description="G-protein coupled receptors family 1 profile" evidence="10">
    <location>
        <begin position="42"/>
        <end position="300"/>
    </location>
</feature>
<evidence type="ECO:0000256" key="2">
    <source>
        <dbReference type="ARBA" id="ARBA00022692"/>
    </source>
</evidence>
<feature type="transmembrane region" description="Helical" evidence="9">
    <location>
        <begin position="326"/>
        <end position="347"/>
    </location>
</feature>
<evidence type="ECO:0000313" key="11">
    <source>
        <dbReference type="EMBL" id="CAC5378265.1"/>
    </source>
</evidence>
<keyword evidence="3 9" id="KW-1133">Transmembrane helix</keyword>
<comment type="similarity">
    <text evidence="8">Belongs to the G-protein coupled receptor 1 family.</text>
</comment>
<dbReference type="InterPro" id="IPR017452">
    <property type="entry name" value="GPCR_Rhodpsn_7TM"/>
</dbReference>
<evidence type="ECO:0000256" key="7">
    <source>
        <dbReference type="ARBA" id="ARBA00023224"/>
    </source>
</evidence>
<evidence type="ECO:0000313" key="12">
    <source>
        <dbReference type="Proteomes" id="UP000507470"/>
    </source>
</evidence>
<keyword evidence="12" id="KW-1185">Reference proteome</keyword>
<feature type="transmembrane region" description="Helical" evidence="9">
    <location>
        <begin position="277"/>
        <end position="306"/>
    </location>
</feature>
<dbReference type="PROSITE" id="PS00237">
    <property type="entry name" value="G_PROTEIN_RECEP_F1_1"/>
    <property type="match status" value="1"/>
</dbReference>
<proteinExistence type="inferred from homology"/>
<dbReference type="InterPro" id="IPR000276">
    <property type="entry name" value="GPCR_Rhodpsn"/>
</dbReference>
<evidence type="ECO:0000256" key="5">
    <source>
        <dbReference type="ARBA" id="ARBA00023136"/>
    </source>
</evidence>
<keyword evidence="7 8" id="KW-0807">Transducer</keyword>
<dbReference type="CDD" id="cd00637">
    <property type="entry name" value="7tm_classA_rhodopsin-like"/>
    <property type="match status" value="1"/>
</dbReference>
<dbReference type="PANTHER" id="PTHR45695:SF15">
    <property type="entry name" value="OPSIN RH2"/>
    <property type="match status" value="1"/>
</dbReference>
<sequence>MASNFTNGTSLRLSEIEYQQFLDSGIPAIIFLLFLSVVGTIGNIHTILVYLLSPIMAKYSVRVFIIWLAFIDLTACLFCMPFEIFDIRYNYTFSSVGACKFFRFLSHIVTVASGCLLTSIAIERYKIIIKNLPVLFANSQRSNVISASLVGLSMILSIPAIILYGVNEKETFIFGLTANDCRILSEYHSILNVGVYYSILVIIGSIGTVICIVSYGRILCKICTRKDWRESLGKKPDSSSNSPSETTTVISTIQNMEEKIIKVHIEKKRATRSSHNLGNAIQLTISLMIATAISYIGYILHVFTVIAKMLNPKMSDYRGLRADDVIIPVHYAVLAGCVAYLANFVFFNIQCSAHLKQYHQSLVFACGGNKKPRKARQDCSVNCKQSLYMWKEEQRLIPVGSVIETSHLLNKGWGLKGKREVKRFSVEQKDFLVQKFNQGEVTGHKCEPEEVGNEMRTGKNRDGKRIFKCCDFLTPIQIASYFSRLALKKRQNANTAFQEEDLQAEEVTNEIVNACDSVALQ</sequence>
<evidence type="ECO:0000259" key="10">
    <source>
        <dbReference type="PROSITE" id="PS50262"/>
    </source>
</evidence>
<evidence type="ECO:0000256" key="4">
    <source>
        <dbReference type="ARBA" id="ARBA00023040"/>
    </source>
</evidence>
<dbReference type="GO" id="GO:0004930">
    <property type="term" value="F:G protein-coupled receptor activity"/>
    <property type="evidence" value="ECO:0007669"/>
    <property type="project" value="UniProtKB-KW"/>
</dbReference>
<evidence type="ECO:0000256" key="6">
    <source>
        <dbReference type="ARBA" id="ARBA00023170"/>
    </source>
</evidence>
<reference evidence="11 12" key="1">
    <citation type="submission" date="2020-06" db="EMBL/GenBank/DDBJ databases">
        <authorList>
            <person name="Li R."/>
            <person name="Bekaert M."/>
        </authorList>
    </citation>
    <scope>NUCLEOTIDE SEQUENCE [LARGE SCALE GENOMIC DNA]</scope>
    <source>
        <strain evidence="12">wild</strain>
    </source>
</reference>
<feature type="transmembrane region" description="Helical" evidence="9">
    <location>
        <begin position="195"/>
        <end position="216"/>
    </location>
</feature>
<evidence type="ECO:0000256" key="3">
    <source>
        <dbReference type="ARBA" id="ARBA00022989"/>
    </source>
</evidence>
<comment type="subcellular location">
    <subcellularLocation>
        <location evidence="1">Membrane</location>
        <topology evidence="1">Multi-pass membrane protein</topology>
    </subcellularLocation>
</comment>
<dbReference type="SUPFAM" id="SSF81321">
    <property type="entry name" value="Family A G protein-coupled receptor-like"/>
    <property type="match status" value="1"/>
</dbReference>
<name>A0A6J8B338_MYTCO</name>
<evidence type="ECO:0000256" key="1">
    <source>
        <dbReference type="ARBA" id="ARBA00004141"/>
    </source>
</evidence>
<feature type="transmembrane region" description="Helical" evidence="9">
    <location>
        <begin position="104"/>
        <end position="122"/>
    </location>
</feature>
<dbReference type="EMBL" id="CACVKT020002531">
    <property type="protein sequence ID" value="CAC5378265.1"/>
    <property type="molecule type" value="Genomic_DNA"/>
</dbReference>
<feature type="transmembrane region" description="Helical" evidence="9">
    <location>
        <begin position="143"/>
        <end position="166"/>
    </location>
</feature>
<keyword evidence="4 8" id="KW-0297">G-protein coupled receptor</keyword>
<gene>
    <name evidence="11" type="ORF">MCOR_14479</name>
</gene>
<dbReference type="PRINTS" id="PR00237">
    <property type="entry name" value="GPCRRHODOPSN"/>
</dbReference>
<dbReference type="Pfam" id="PF00001">
    <property type="entry name" value="7tm_1"/>
    <property type="match status" value="1"/>
</dbReference>
<feature type="transmembrane region" description="Helical" evidence="9">
    <location>
        <begin position="64"/>
        <end position="84"/>
    </location>
</feature>
<dbReference type="AlphaFoldDB" id="A0A6J8B338"/>
<protein>
    <submittedName>
        <fullName evidence="11">CCKAR</fullName>
    </submittedName>
</protein>
<dbReference type="PANTHER" id="PTHR45695">
    <property type="entry name" value="LEUCOKININ RECEPTOR-RELATED"/>
    <property type="match status" value="1"/>
</dbReference>
<evidence type="ECO:0000256" key="9">
    <source>
        <dbReference type="SAM" id="Phobius"/>
    </source>
</evidence>
<evidence type="ECO:0000256" key="8">
    <source>
        <dbReference type="RuleBase" id="RU000688"/>
    </source>
</evidence>
<dbReference type="GO" id="GO:0005886">
    <property type="term" value="C:plasma membrane"/>
    <property type="evidence" value="ECO:0007669"/>
    <property type="project" value="TreeGrafter"/>
</dbReference>
<dbReference type="OrthoDB" id="6157309at2759"/>
<organism evidence="11 12">
    <name type="scientific">Mytilus coruscus</name>
    <name type="common">Sea mussel</name>
    <dbReference type="NCBI Taxonomy" id="42192"/>
    <lineage>
        <taxon>Eukaryota</taxon>
        <taxon>Metazoa</taxon>
        <taxon>Spiralia</taxon>
        <taxon>Lophotrochozoa</taxon>
        <taxon>Mollusca</taxon>
        <taxon>Bivalvia</taxon>
        <taxon>Autobranchia</taxon>
        <taxon>Pteriomorphia</taxon>
        <taxon>Mytilida</taxon>
        <taxon>Mytiloidea</taxon>
        <taxon>Mytilidae</taxon>
        <taxon>Mytilinae</taxon>
        <taxon>Mytilus</taxon>
    </lineage>
</organism>
<feature type="transmembrane region" description="Helical" evidence="9">
    <location>
        <begin position="28"/>
        <end position="52"/>
    </location>
</feature>
<keyword evidence="6 8" id="KW-0675">Receptor</keyword>
<dbReference type="PROSITE" id="PS50262">
    <property type="entry name" value="G_PROTEIN_RECEP_F1_2"/>
    <property type="match status" value="1"/>
</dbReference>
<keyword evidence="5 9" id="KW-0472">Membrane</keyword>
<accession>A0A6J8B338</accession>
<dbReference type="Proteomes" id="UP000507470">
    <property type="component" value="Unassembled WGS sequence"/>
</dbReference>